<dbReference type="Proteomes" id="UP000292564">
    <property type="component" value="Unassembled WGS sequence"/>
</dbReference>
<dbReference type="EMBL" id="SHKY01000001">
    <property type="protein sequence ID" value="RZU52650.1"/>
    <property type="molecule type" value="Genomic_DNA"/>
</dbReference>
<evidence type="ECO:0000259" key="1">
    <source>
        <dbReference type="Pfam" id="PF14332"/>
    </source>
</evidence>
<protein>
    <recommendedName>
        <fullName evidence="1">PatA-like N-terminal domain-containing protein</fullName>
    </recommendedName>
</protein>
<reference evidence="2 3" key="1">
    <citation type="submission" date="2019-02" db="EMBL/GenBank/DDBJ databases">
        <title>Sequencing the genomes of 1000 actinobacteria strains.</title>
        <authorList>
            <person name="Klenk H.-P."/>
        </authorList>
    </citation>
    <scope>NUCLEOTIDE SEQUENCE [LARGE SCALE GENOMIC DNA]</scope>
    <source>
        <strain evidence="2 3">DSM 45162</strain>
    </source>
</reference>
<dbReference type="AlphaFoldDB" id="A0A4Q7ZNN3"/>
<sequence>MIADTAAPGRLLRTAAAERWTGALVVTGRPGGTLYLTDGFVTYAESPAAPGVGELLTASGRLAARTWQAALDLGTAQGRVGQLLLDQGHLTRGELELCVHGATYDAAYFALGPVANGADFVAGQAHWLGAVLWIDAGAVDHESQRRQRLLDEIFPHPQLDSAPVTLAARLPVERVWLTATQWELIVHADGQRTPADLAQLLGRAGYATVQELRRLGALGLLEVPQPPERPAGRPEFVRLPPVRGAAVNASRPIAAAGADHPSLPARADHPSAAALADHPSAPALADHPSTAVPDGHLTGVVPDNQPAGPVADDHPTVTIPAAAVRGMRPPGDGARLPPPELARREPGARLPAELGGPAVLEPTGADEVLLKRIRSALRALR</sequence>
<evidence type="ECO:0000313" key="2">
    <source>
        <dbReference type="EMBL" id="RZU52650.1"/>
    </source>
</evidence>
<accession>A0A4Q7ZNN3</accession>
<feature type="domain" description="PatA-like N-terminal" evidence="1">
    <location>
        <begin position="9"/>
        <end position="108"/>
    </location>
</feature>
<proteinExistence type="predicted"/>
<dbReference type="InterPro" id="IPR025497">
    <property type="entry name" value="PatA-like_N"/>
</dbReference>
<keyword evidence="3" id="KW-1185">Reference proteome</keyword>
<dbReference type="RefSeq" id="WP_165449555.1">
    <property type="nucleotide sequence ID" value="NZ_SHKY01000001.1"/>
</dbReference>
<comment type="caution">
    <text evidence="2">The sequence shown here is derived from an EMBL/GenBank/DDBJ whole genome shotgun (WGS) entry which is preliminary data.</text>
</comment>
<dbReference type="Pfam" id="PF14332">
    <property type="entry name" value="DUF4388"/>
    <property type="match status" value="1"/>
</dbReference>
<organism evidence="2 3">
    <name type="scientific">Krasilnikovia cinnamomea</name>
    <dbReference type="NCBI Taxonomy" id="349313"/>
    <lineage>
        <taxon>Bacteria</taxon>
        <taxon>Bacillati</taxon>
        <taxon>Actinomycetota</taxon>
        <taxon>Actinomycetes</taxon>
        <taxon>Micromonosporales</taxon>
        <taxon>Micromonosporaceae</taxon>
        <taxon>Krasilnikovia</taxon>
    </lineage>
</organism>
<name>A0A4Q7ZNN3_9ACTN</name>
<gene>
    <name evidence="2" type="ORF">EV385_4525</name>
</gene>
<evidence type="ECO:0000313" key="3">
    <source>
        <dbReference type="Proteomes" id="UP000292564"/>
    </source>
</evidence>